<dbReference type="InterPro" id="IPR000719">
    <property type="entry name" value="Prot_kinase_dom"/>
</dbReference>
<comment type="caution">
    <text evidence="10">The sequence shown here is derived from an EMBL/GenBank/DDBJ whole genome shotgun (WGS) entry which is preliminary data.</text>
</comment>
<feature type="compositionally biased region" description="Basic and acidic residues" evidence="7">
    <location>
        <begin position="519"/>
        <end position="535"/>
    </location>
</feature>
<evidence type="ECO:0000259" key="9">
    <source>
        <dbReference type="PROSITE" id="PS50011"/>
    </source>
</evidence>
<reference evidence="11" key="1">
    <citation type="submission" date="2018-12" db="EMBL/GenBank/DDBJ databases">
        <title>Tengunoibacter tsumagoiensis gen. nov., sp. nov., Dictyobacter kobayashii sp. nov., D. alpinus sp. nov., and D. joshuensis sp. nov. and description of Dictyobacteraceae fam. nov. within the order Ktedonobacterales isolated from Tengu-no-mugimeshi.</title>
        <authorList>
            <person name="Wang C.M."/>
            <person name="Zheng Y."/>
            <person name="Sakai Y."/>
            <person name="Toyoda A."/>
            <person name="Minakuchi Y."/>
            <person name="Abe K."/>
            <person name="Yokota A."/>
            <person name="Yabe S."/>
        </authorList>
    </citation>
    <scope>NUCLEOTIDE SEQUENCE [LARGE SCALE GENOMIC DNA]</scope>
    <source>
        <strain evidence="11">Uno16</strain>
    </source>
</reference>
<dbReference type="PANTHER" id="PTHR43289:SF6">
    <property type="entry name" value="SERINE_THREONINE-PROTEIN KINASE NEKL-3"/>
    <property type="match status" value="1"/>
</dbReference>
<keyword evidence="4" id="KW-0418">Kinase</keyword>
<dbReference type="EMBL" id="BIFT01000001">
    <property type="protein sequence ID" value="GCE28265.1"/>
    <property type="molecule type" value="Genomic_DNA"/>
</dbReference>
<feature type="transmembrane region" description="Helical" evidence="8">
    <location>
        <begin position="590"/>
        <end position="617"/>
    </location>
</feature>
<dbReference type="OrthoDB" id="9814968at2"/>
<feature type="domain" description="Protein kinase" evidence="9">
    <location>
        <begin position="12"/>
        <end position="273"/>
    </location>
</feature>
<feature type="compositionally biased region" description="Polar residues" evidence="7">
    <location>
        <begin position="278"/>
        <end position="293"/>
    </location>
</feature>
<feature type="binding site" evidence="6">
    <location>
        <position position="41"/>
    </location>
    <ligand>
        <name>ATP</name>
        <dbReference type="ChEBI" id="CHEBI:30616"/>
    </ligand>
</feature>
<dbReference type="PROSITE" id="PS50011">
    <property type="entry name" value="PROTEIN_KINASE_DOM"/>
    <property type="match status" value="1"/>
</dbReference>
<keyword evidence="2" id="KW-0808">Transferase</keyword>
<feature type="transmembrane region" description="Helical" evidence="8">
    <location>
        <begin position="560"/>
        <end position="578"/>
    </location>
</feature>
<feature type="region of interest" description="Disordered" evidence="7">
    <location>
        <begin position="278"/>
        <end position="364"/>
    </location>
</feature>
<dbReference type="SUPFAM" id="SSF56112">
    <property type="entry name" value="Protein kinase-like (PK-like)"/>
    <property type="match status" value="1"/>
</dbReference>
<evidence type="ECO:0000313" key="11">
    <source>
        <dbReference type="Proteomes" id="UP000287171"/>
    </source>
</evidence>
<dbReference type="PROSITE" id="PS00108">
    <property type="entry name" value="PROTEIN_KINASE_ST"/>
    <property type="match status" value="1"/>
</dbReference>
<feature type="transmembrane region" description="Helical" evidence="8">
    <location>
        <begin position="643"/>
        <end position="662"/>
    </location>
</feature>
<dbReference type="CDD" id="cd14014">
    <property type="entry name" value="STKc_PknB_like"/>
    <property type="match status" value="1"/>
</dbReference>
<evidence type="ECO:0000256" key="3">
    <source>
        <dbReference type="ARBA" id="ARBA00022741"/>
    </source>
</evidence>
<evidence type="ECO:0000256" key="4">
    <source>
        <dbReference type="ARBA" id="ARBA00022777"/>
    </source>
</evidence>
<dbReference type="RefSeq" id="WP_126628507.1">
    <property type="nucleotide sequence ID" value="NZ_BIFT01000001.1"/>
</dbReference>
<evidence type="ECO:0000256" key="8">
    <source>
        <dbReference type="SAM" id="Phobius"/>
    </source>
</evidence>
<feature type="compositionally biased region" description="Polar residues" evidence="7">
    <location>
        <begin position="376"/>
        <end position="402"/>
    </location>
</feature>
<sequence>MADRIGQRLGNYTIKQLLGQGGFAEVYLGEHLYLKSLAAIKILQTRLSGSDDTDSFLTEAQTIARLSHPNIVRVMDFGIDGETPYLVMDYAPNGTLRQRHARGNPLPLATILPYVQQVADALQYAHDEHIIHRDIKPENMLLGKRNEVLLSDFGIALVAQSSRYQGTQDVIGTVAYMSPEQIQGKPRPASDQYSLAIVVYEWLTGNRPFHGSFTEMCTQHMFAAPPPIREKLPNIAPEVEQAVMRAMDKDPKKRFEHIKDFAAALQQAGQSYQTELMPPTTSSAGYGTVAMQSNTTNPVQTNNQPGMTPPITAAPYTAMQSQPFGQPGGNATNNSRQTQQEQRSAQAGISQPQQPNLLNQTNQPANTAYSSTTVAQTGFNVGSNPNNAPYQQSQQPNQTPNAGGQFGPQKMILPGQPPQPGYPNGPQQQRPPGQQFGGPQGQRPPQQHYPNMGHAPVQPPYQQRPQQFGSPQQQQGQQFGGPQQGQGYQHPNRPSQFEQQRPAPRPAPPPRQYEDYDDPPERPQSRARVADEPRAARSRSAPEPQESLAEWLGPLNSLKWPIIATVVGIILFCFLHNFRPIIYYRAIPMVLVLPLFFGAAFGPIVGILVGVGGALVADFMYRGNDSLVNALTHTASFAPLHNWWFPLAFYGFAGLLTGLSMLRPRKFPSIGSSIRASLLAVIAMAAALGYILYSAKALRLFPELGIIILANIIVSLIILLIYSIMGRLIDPA</sequence>
<feature type="compositionally biased region" description="Low complexity" evidence="7">
    <location>
        <begin position="424"/>
        <end position="434"/>
    </location>
</feature>
<dbReference type="InterPro" id="IPR008271">
    <property type="entry name" value="Ser/Thr_kinase_AS"/>
</dbReference>
<proteinExistence type="predicted"/>
<keyword evidence="5 6" id="KW-0067">ATP-binding</keyword>
<dbReference type="PROSITE" id="PS00107">
    <property type="entry name" value="PROTEIN_KINASE_ATP"/>
    <property type="match status" value="1"/>
</dbReference>
<accession>A0A402BA87</accession>
<evidence type="ECO:0000256" key="5">
    <source>
        <dbReference type="ARBA" id="ARBA00022840"/>
    </source>
</evidence>
<keyword evidence="8" id="KW-0472">Membrane</keyword>
<gene>
    <name evidence="10" type="ORF">KDA_37490</name>
</gene>
<evidence type="ECO:0000256" key="7">
    <source>
        <dbReference type="SAM" id="MobiDB-lite"/>
    </source>
</evidence>
<feature type="compositionally biased region" description="Low complexity" evidence="7">
    <location>
        <begin position="351"/>
        <end position="364"/>
    </location>
</feature>
<organism evidence="10 11">
    <name type="scientific">Dictyobacter alpinus</name>
    <dbReference type="NCBI Taxonomy" id="2014873"/>
    <lineage>
        <taxon>Bacteria</taxon>
        <taxon>Bacillati</taxon>
        <taxon>Chloroflexota</taxon>
        <taxon>Ktedonobacteria</taxon>
        <taxon>Ktedonobacterales</taxon>
        <taxon>Dictyobacteraceae</taxon>
        <taxon>Dictyobacter</taxon>
    </lineage>
</organism>
<name>A0A402BA87_9CHLR</name>
<feature type="compositionally biased region" description="Low complexity" evidence="7">
    <location>
        <begin position="460"/>
        <end position="477"/>
    </location>
</feature>
<protein>
    <recommendedName>
        <fullName evidence="1">non-specific serine/threonine protein kinase</fullName>
        <ecNumber evidence="1">2.7.11.1</ecNumber>
    </recommendedName>
</protein>
<dbReference type="EC" id="2.7.11.1" evidence="1"/>
<keyword evidence="8" id="KW-0812">Transmembrane</keyword>
<dbReference type="GO" id="GO:0005524">
    <property type="term" value="F:ATP binding"/>
    <property type="evidence" value="ECO:0007669"/>
    <property type="project" value="UniProtKB-UniRule"/>
</dbReference>
<evidence type="ECO:0000313" key="10">
    <source>
        <dbReference type="EMBL" id="GCE28265.1"/>
    </source>
</evidence>
<dbReference type="SMART" id="SM00220">
    <property type="entry name" value="S_TKc"/>
    <property type="match status" value="1"/>
</dbReference>
<dbReference type="Proteomes" id="UP000287171">
    <property type="component" value="Unassembled WGS sequence"/>
</dbReference>
<dbReference type="AlphaFoldDB" id="A0A402BA87"/>
<dbReference type="InterPro" id="IPR017441">
    <property type="entry name" value="Protein_kinase_ATP_BS"/>
</dbReference>
<evidence type="ECO:0000256" key="2">
    <source>
        <dbReference type="ARBA" id="ARBA00022679"/>
    </source>
</evidence>
<feature type="region of interest" description="Disordered" evidence="7">
    <location>
        <begin position="376"/>
        <end position="546"/>
    </location>
</feature>
<keyword evidence="8" id="KW-1133">Transmembrane helix</keyword>
<dbReference type="PANTHER" id="PTHR43289">
    <property type="entry name" value="MITOGEN-ACTIVATED PROTEIN KINASE KINASE KINASE 20-RELATED"/>
    <property type="match status" value="1"/>
</dbReference>
<keyword evidence="3 6" id="KW-0547">Nucleotide-binding</keyword>
<dbReference type="Pfam" id="PF00069">
    <property type="entry name" value="Pkinase"/>
    <property type="match status" value="1"/>
</dbReference>
<feature type="compositionally biased region" description="Polar residues" evidence="7">
    <location>
        <begin position="318"/>
        <end position="350"/>
    </location>
</feature>
<dbReference type="InterPro" id="IPR011009">
    <property type="entry name" value="Kinase-like_dom_sf"/>
</dbReference>
<feature type="compositionally biased region" description="Low complexity" evidence="7">
    <location>
        <begin position="294"/>
        <end position="305"/>
    </location>
</feature>
<feature type="transmembrane region" description="Helical" evidence="8">
    <location>
        <begin position="674"/>
        <end position="693"/>
    </location>
</feature>
<dbReference type="Gene3D" id="1.10.510.10">
    <property type="entry name" value="Transferase(Phosphotransferase) domain 1"/>
    <property type="match status" value="1"/>
</dbReference>
<feature type="transmembrane region" description="Helical" evidence="8">
    <location>
        <begin position="705"/>
        <end position="725"/>
    </location>
</feature>
<evidence type="ECO:0000256" key="1">
    <source>
        <dbReference type="ARBA" id="ARBA00012513"/>
    </source>
</evidence>
<evidence type="ECO:0000256" key="6">
    <source>
        <dbReference type="PROSITE-ProRule" id="PRU10141"/>
    </source>
</evidence>
<keyword evidence="11" id="KW-1185">Reference proteome</keyword>
<dbReference type="GO" id="GO:0004674">
    <property type="term" value="F:protein serine/threonine kinase activity"/>
    <property type="evidence" value="ECO:0007669"/>
    <property type="project" value="UniProtKB-EC"/>
</dbReference>